<name>A0A4R6BCX8_9STAP</name>
<keyword evidence="2" id="KW-1185">Reference proteome</keyword>
<evidence type="ECO:0000313" key="2">
    <source>
        <dbReference type="Proteomes" id="UP000295310"/>
    </source>
</evidence>
<reference evidence="1 2" key="1">
    <citation type="submission" date="2019-01" db="EMBL/GenBank/DDBJ databases">
        <title>Draft genome sequences of the type strains of six Macrococcus species.</title>
        <authorList>
            <person name="Mazhar S."/>
            <person name="Altermann E."/>
            <person name="Hill C."/>
            <person name="Mcauliffe O."/>
        </authorList>
    </citation>
    <scope>NUCLEOTIDE SEQUENCE [LARGE SCALE GENOMIC DNA]</scope>
    <source>
        <strain evidence="1 2">CCM4811</strain>
    </source>
</reference>
<organism evidence="1 2">
    <name type="scientific">Macrococcus brunensis</name>
    <dbReference type="NCBI Taxonomy" id="198483"/>
    <lineage>
        <taxon>Bacteria</taxon>
        <taxon>Bacillati</taxon>
        <taxon>Bacillota</taxon>
        <taxon>Bacilli</taxon>
        <taxon>Bacillales</taxon>
        <taxon>Staphylococcaceae</taxon>
        <taxon>Macrococcus</taxon>
    </lineage>
</organism>
<evidence type="ECO:0000313" key="1">
    <source>
        <dbReference type="EMBL" id="TDL96719.1"/>
    </source>
</evidence>
<protein>
    <submittedName>
        <fullName evidence="1">DUF771 domain-containing protein</fullName>
    </submittedName>
</protein>
<dbReference type="Pfam" id="PF05595">
    <property type="entry name" value="DUF771"/>
    <property type="match status" value="1"/>
</dbReference>
<accession>A0A4R6BCX8</accession>
<dbReference type="RefSeq" id="WP_133432247.1">
    <property type="nucleotide sequence ID" value="NZ_SCWA01000012.1"/>
</dbReference>
<dbReference type="EMBL" id="SCWA01000012">
    <property type="protein sequence ID" value="TDL96719.1"/>
    <property type="molecule type" value="Genomic_DNA"/>
</dbReference>
<dbReference type="Proteomes" id="UP000295310">
    <property type="component" value="Unassembled WGS sequence"/>
</dbReference>
<dbReference type="AlphaFoldDB" id="A0A4R6BCX8"/>
<dbReference type="InterPro" id="IPR008489">
    <property type="entry name" value="DUF771"/>
</dbReference>
<proteinExistence type="predicted"/>
<comment type="caution">
    <text evidence="1">The sequence shown here is derived from an EMBL/GenBank/DDBJ whole genome shotgun (WGS) entry which is preliminary data.</text>
</comment>
<sequence length="111" mass="13321">MKVTIELSDDVKEFIRKEMSLMLGENHMVSSSNEWTLDEFRKDSLFPFKSKDLAKDFLNHPPYKEFFEEHGVVKYPVANRDPYLIDAKKMTKWWNENKTLVLSEKKMWRTS</sequence>
<gene>
    <name evidence="1" type="ORF">ERX27_07640</name>
</gene>